<keyword evidence="3" id="KW-1185">Reference proteome</keyword>
<dbReference type="InterPro" id="IPR051695">
    <property type="entry name" value="Phosphoglycerate_Mutase"/>
</dbReference>
<comment type="caution">
    <text evidence="2">The sequence shown here is derived from an EMBL/GenBank/DDBJ whole genome shotgun (WGS) entry which is preliminary data.</text>
</comment>
<evidence type="ECO:0000313" key="2">
    <source>
        <dbReference type="EMBL" id="MFB9375803.1"/>
    </source>
</evidence>
<name>A0ABV5LP42_9ACTN</name>
<dbReference type="EMBL" id="JBHMDM010000001">
    <property type="protein sequence ID" value="MFB9375803.1"/>
    <property type="molecule type" value="Genomic_DNA"/>
</dbReference>
<proteinExistence type="predicted"/>
<dbReference type="SUPFAM" id="SSF53254">
    <property type="entry name" value="Phosphoglycerate mutase-like"/>
    <property type="match status" value="1"/>
</dbReference>
<protein>
    <submittedName>
        <fullName evidence="2">Histidine phosphatase family protein</fullName>
    </submittedName>
</protein>
<evidence type="ECO:0000256" key="1">
    <source>
        <dbReference type="ARBA" id="ARBA00022801"/>
    </source>
</evidence>
<dbReference type="InterPro" id="IPR013078">
    <property type="entry name" value="His_Pase_superF_clade-1"/>
</dbReference>
<dbReference type="Gene3D" id="3.40.50.1240">
    <property type="entry name" value="Phosphoglycerate mutase-like"/>
    <property type="match status" value="1"/>
</dbReference>
<dbReference type="PANTHER" id="PTHR46517">
    <property type="entry name" value="FRUCTOSE-2,6-BISPHOSPHATASE TIGAR"/>
    <property type="match status" value="1"/>
</dbReference>
<sequence>MRLILVRHGRTVSNVRHLLDTAVPGPSLDEVGRGQAEDLVGLLRDQRIGWIGSSGLTRARETAAPLAAALGLDVTVLPGLREVAAGDREMCGDEESVRAYLGVVGEWLHGRTEVRMPGAESGTEFFARFDAAVASARSAAAAAGAGTFALVSHGAAIRTWAGSRVGDVDADFVVRTGLLNTGVVELEEAGPTAPDGPDGAPAWVCRRWMGVAVPTARAAAAGAGPAAEPAPARPPASIF</sequence>
<organism evidence="2 3">
    <name type="scientific">Kineococcus gynurae</name>
    <dbReference type="NCBI Taxonomy" id="452979"/>
    <lineage>
        <taxon>Bacteria</taxon>
        <taxon>Bacillati</taxon>
        <taxon>Actinomycetota</taxon>
        <taxon>Actinomycetes</taxon>
        <taxon>Kineosporiales</taxon>
        <taxon>Kineosporiaceae</taxon>
        <taxon>Kineococcus</taxon>
    </lineage>
</organism>
<keyword evidence="1" id="KW-0378">Hydrolase</keyword>
<gene>
    <name evidence="2" type="ORF">ACFFVI_02370</name>
</gene>
<reference evidence="2 3" key="1">
    <citation type="submission" date="2024-09" db="EMBL/GenBank/DDBJ databases">
        <authorList>
            <person name="Sun Q."/>
            <person name="Mori K."/>
        </authorList>
    </citation>
    <scope>NUCLEOTIDE SEQUENCE [LARGE SCALE GENOMIC DNA]</scope>
    <source>
        <strain evidence="2 3">TISTR 1856</strain>
    </source>
</reference>
<dbReference type="RefSeq" id="WP_380139888.1">
    <property type="nucleotide sequence ID" value="NZ_JBHLUI010000012.1"/>
</dbReference>
<dbReference type="SMART" id="SM00855">
    <property type="entry name" value="PGAM"/>
    <property type="match status" value="1"/>
</dbReference>
<dbReference type="PANTHER" id="PTHR46517:SF1">
    <property type="entry name" value="FRUCTOSE-2,6-BISPHOSPHATASE TIGAR"/>
    <property type="match status" value="1"/>
</dbReference>
<dbReference type="Pfam" id="PF00300">
    <property type="entry name" value="His_Phos_1"/>
    <property type="match status" value="1"/>
</dbReference>
<accession>A0ABV5LP42</accession>
<dbReference type="Proteomes" id="UP001589748">
    <property type="component" value="Unassembled WGS sequence"/>
</dbReference>
<dbReference type="CDD" id="cd07067">
    <property type="entry name" value="HP_PGM_like"/>
    <property type="match status" value="1"/>
</dbReference>
<evidence type="ECO:0000313" key="3">
    <source>
        <dbReference type="Proteomes" id="UP001589748"/>
    </source>
</evidence>
<dbReference type="InterPro" id="IPR029033">
    <property type="entry name" value="His_PPase_superfam"/>
</dbReference>